<dbReference type="AlphaFoldDB" id="W7JRR8"/>
<evidence type="ECO:0000256" key="1">
    <source>
        <dbReference type="SAM" id="MobiDB-lite"/>
    </source>
</evidence>
<feature type="compositionally biased region" description="Low complexity" evidence="1">
    <location>
        <begin position="529"/>
        <end position="549"/>
    </location>
</feature>
<gene>
    <name evidence="2" type="ORF">C923_01789</name>
</gene>
<accession>W7JRR8</accession>
<protein>
    <submittedName>
        <fullName evidence="2">Uncharacterized protein</fullName>
    </submittedName>
</protein>
<feature type="region of interest" description="Disordered" evidence="1">
    <location>
        <begin position="529"/>
        <end position="553"/>
    </location>
</feature>
<organism evidence="2 3">
    <name type="scientific">Plasmodium falciparum UGT5.1</name>
    <dbReference type="NCBI Taxonomy" id="1237627"/>
    <lineage>
        <taxon>Eukaryota</taxon>
        <taxon>Sar</taxon>
        <taxon>Alveolata</taxon>
        <taxon>Apicomplexa</taxon>
        <taxon>Aconoidasida</taxon>
        <taxon>Haemosporida</taxon>
        <taxon>Plasmodiidae</taxon>
        <taxon>Plasmodium</taxon>
        <taxon>Plasmodium (Laverania)</taxon>
    </lineage>
</organism>
<dbReference type="Proteomes" id="UP000030697">
    <property type="component" value="Unassembled WGS sequence"/>
</dbReference>
<evidence type="ECO:0000313" key="3">
    <source>
        <dbReference type="Proteomes" id="UP000030697"/>
    </source>
</evidence>
<evidence type="ECO:0000313" key="2">
    <source>
        <dbReference type="EMBL" id="EWC77559.1"/>
    </source>
</evidence>
<name>W7JRR8_PLAFA</name>
<reference evidence="2 3" key="1">
    <citation type="submission" date="2013-02" db="EMBL/GenBank/DDBJ databases">
        <title>The Genome Sequence of Plasmodium falciparum UGT5.1.</title>
        <authorList>
            <consortium name="The Broad Institute Genome Sequencing Platform"/>
            <consortium name="The Broad Institute Genome Sequencing Center for Infectious Disease"/>
            <person name="Neafsey D."/>
            <person name="Cheeseman I."/>
            <person name="Volkman S."/>
            <person name="Adams J."/>
            <person name="Walker B."/>
            <person name="Young S.K."/>
            <person name="Zeng Q."/>
            <person name="Gargeya S."/>
            <person name="Fitzgerald M."/>
            <person name="Haas B."/>
            <person name="Abouelleil A."/>
            <person name="Alvarado L."/>
            <person name="Arachchi H.M."/>
            <person name="Berlin A.M."/>
            <person name="Chapman S.B."/>
            <person name="Dewar J."/>
            <person name="Goldberg J."/>
            <person name="Griggs A."/>
            <person name="Gujja S."/>
            <person name="Hansen M."/>
            <person name="Howarth C."/>
            <person name="Imamovic A."/>
            <person name="Larimer J."/>
            <person name="McCowan C."/>
            <person name="Murphy C."/>
            <person name="Neiman D."/>
            <person name="Pearson M."/>
            <person name="Priest M."/>
            <person name="Roberts A."/>
            <person name="Saif S."/>
            <person name="Shea T."/>
            <person name="Sisk P."/>
            <person name="Sykes S."/>
            <person name="Wortman J."/>
            <person name="Nusbaum C."/>
            <person name="Birren B."/>
        </authorList>
    </citation>
    <scope>NUCLEOTIDE SEQUENCE [LARGE SCALE GENOMIC DNA]</scope>
    <source>
        <strain evidence="2 3">UGT5.1</strain>
    </source>
</reference>
<dbReference type="OrthoDB" id="392553at2759"/>
<proteinExistence type="predicted"/>
<dbReference type="EMBL" id="KE124490">
    <property type="protein sequence ID" value="EWC77559.1"/>
    <property type="molecule type" value="Genomic_DNA"/>
</dbReference>
<sequence length="1005" mass="119259">MIKLNKKLLLYIVKLNKNVIINKCEKKKDTLLFLLRFNKWKGASYNYTTNLKCVNNDKLLNMINNKDNDNVEKKTSNVMEKKYLKINDFYYFNIYLMKDQDFVNFVLKYNFYENKNIYVSILIHLSYIYKNISIDQILKVLEKVYEQNKSSFSHALIKGQHICKMYSYICDNIIKLNNIQLITFLKCCSYTINDYPLEIIKMIYKFLISKSLYKLNINILHDICNSSIKIKKDCTLKKLNYDESIVWMNNKIVNYLKNQILNMTNMNSFFQNVPVYINMIKEEENNIPLHLNNYMNKPDTVQSDINMDNNNIDNNNDNNNNNNNIIINQHMDDTYHRDNHLTYINKIEKGNVKQTNHVIHKNNIQNLDNQHNNIHINENKNDVSQKWMNPIYDNIKKCEDFSSYNNMKDIDLKSFKNNCKLIFLNKINEINMDNVIASVSILKWLEIKDIFIYTHICEIVLKNITHFDTKHFIRFLRKCHALKFEKNINHQKENIKHNIDYNEFHGVTNLFNTNLENMQNVKNVKNVKNGQNVQNGQNGQNGQNINNVKDPQNINNVNHFSNTQIDKGDDDKSIRVNEKNNAEYIEGSNLFLHLLNERVYRLNIKELRSITYGIYGFVENMKQFSHLNNLKNNMNLFFSMCVQYITNYIDKEILKEKIYLQSVHKNNETLSNHMVDIEKINRNHNKTKDDIYITNDTNYDINMNKDYIYISPSNDIYIDKFDTTCDHTNNEKIKYICDILLNISYFNISKNHRKIKYVYEYINKLVSNKNEDLDINNLLDILMSLSNLYIKTNDNYIFHTYKKVIEILQNEKHNHKIQINGHHFNKLSIGILPILNEENKLISTFSQYLLFFVQNNMVPLRSCVFLLQNIMKNINIKLNETLCLLKLAMINRIYIFLKQTHDYIQTINQQDNNESQEIDIQKFLLIHSINENTLICIITSLSLILQNSKYGSTIKNDATNLILKIIPYVSKTSFKKFPKKHIHADLIDILSIQHDDVKQVLISKM</sequence>